<dbReference type="Gene3D" id="1.10.4100.10">
    <property type="entry name" value="2-methylcitrate dehydratase PrpD"/>
    <property type="match status" value="1"/>
</dbReference>
<evidence type="ECO:0000313" key="11">
    <source>
        <dbReference type="Proteomes" id="UP000247465"/>
    </source>
</evidence>
<evidence type="ECO:0000256" key="3">
    <source>
        <dbReference type="ARBA" id="ARBA00006174"/>
    </source>
</evidence>
<sequence length="479" mass="53345">MSPENYERKPPVDPLLLDIAEYVVKGQIENSLAYETAHLCLMDTLGCAFLALKYPACVRLLGPVVKGAHMETGTPIPGMSYRLDPVQAAFNIGSMIRWLDFNDTWLAAEWGHPSDNFGGILASADYESRRRSGNSQHHRVIDILTAAIKAYEIQGILALDNSFNRIGLDHVLLVRVATAAVATRLLGGGMSEVVSTLSQAWIDGAALRTYRQAPNAGSRKSWAAGDATSRGVWLALLTLREEMGYPTAISTPRWGFQDVLFSSEPLKQSRPLASYVMENILFKVSHPAEFHAQTAVEAAVILNPKVASRLGEIKRITIETQEAAVRIIDKTGPLNNPADRDHCLQFMTAVGLIYGELTAEDYEEKRAADPRIDSIRDKMDVIENERYSTDYLDPGKRSIANAVQVFFHDGSSTEKVEVQYPIGHPRRRDEALPLIKRKFESNLANSFSNDRTDEILEVFSNKSQLEEMRVDEFMDLFAL</sequence>
<organism evidence="10 11">
    <name type="scientific">Candidatus Moanibacter tarae</name>
    <dbReference type="NCBI Taxonomy" id="2200854"/>
    <lineage>
        <taxon>Bacteria</taxon>
        <taxon>Pseudomonadati</taxon>
        <taxon>Verrucomicrobiota</taxon>
        <taxon>Opitutia</taxon>
        <taxon>Puniceicoccales</taxon>
        <taxon>Puniceicoccales incertae sedis</taxon>
        <taxon>Candidatus Moanibacter</taxon>
    </lineage>
</organism>
<dbReference type="InterPro" id="IPR005656">
    <property type="entry name" value="MmgE_PrpD"/>
</dbReference>
<evidence type="ECO:0000313" key="10">
    <source>
        <dbReference type="EMBL" id="AWT60591.1"/>
    </source>
</evidence>
<protein>
    <recommendedName>
        <fullName evidence="5">2-methylcitrate dehydratase</fullName>
        <ecNumber evidence="4">4.2.1.79</ecNumber>
    </recommendedName>
</protein>
<evidence type="ECO:0000259" key="8">
    <source>
        <dbReference type="Pfam" id="PF03972"/>
    </source>
</evidence>
<comment type="similarity">
    <text evidence="3">Belongs to the PrpD family.</text>
</comment>
<dbReference type="KEGG" id="mtar:DF168_01806"/>
<dbReference type="InterPro" id="IPR045336">
    <property type="entry name" value="MmgE_PrpD_N"/>
</dbReference>
<keyword evidence="6" id="KW-0816">Tricarboxylic acid cycle</keyword>
<evidence type="ECO:0000256" key="7">
    <source>
        <dbReference type="ARBA" id="ARBA00023239"/>
    </source>
</evidence>
<dbReference type="NCBIfam" id="TIGR02330">
    <property type="entry name" value="prpD"/>
    <property type="match status" value="1"/>
</dbReference>
<dbReference type="InterPro" id="IPR036148">
    <property type="entry name" value="MmgE/PrpD_sf"/>
</dbReference>
<comment type="pathway">
    <text evidence="2">Organic acid metabolism; propanoate degradation.</text>
</comment>
<dbReference type="InterPro" id="IPR012705">
    <property type="entry name" value="2Me_IsoCit_deHydtase_PrpD"/>
</dbReference>
<gene>
    <name evidence="10" type="primary">prpD</name>
    <name evidence="10" type="ORF">DF168_01806</name>
</gene>
<dbReference type="Gene3D" id="3.30.1330.120">
    <property type="entry name" value="2-methylcitrate dehydratase PrpD"/>
    <property type="match status" value="1"/>
</dbReference>
<dbReference type="Proteomes" id="UP000247465">
    <property type="component" value="Chromosome"/>
</dbReference>
<dbReference type="EMBL" id="CP029803">
    <property type="protein sequence ID" value="AWT60591.1"/>
    <property type="molecule type" value="Genomic_DNA"/>
</dbReference>
<dbReference type="GO" id="GO:0051537">
    <property type="term" value="F:2 iron, 2 sulfur cluster binding"/>
    <property type="evidence" value="ECO:0007669"/>
    <property type="project" value="InterPro"/>
</dbReference>
<dbReference type="AlphaFoldDB" id="A0A2Z4AEK2"/>
<dbReference type="GO" id="GO:0019679">
    <property type="term" value="P:propionate metabolic process, methylcitrate cycle"/>
    <property type="evidence" value="ECO:0007669"/>
    <property type="project" value="InterPro"/>
</dbReference>
<dbReference type="PANTHER" id="PTHR16943">
    <property type="entry name" value="2-METHYLCITRATE DEHYDRATASE-RELATED"/>
    <property type="match status" value="1"/>
</dbReference>
<dbReference type="EC" id="4.2.1.79" evidence="4"/>
<dbReference type="InterPro" id="IPR042188">
    <property type="entry name" value="MmgE/PrpD_sf_2"/>
</dbReference>
<dbReference type="InterPro" id="IPR042183">
    <property type="entry name" value="MmgE/PrpD_sf_1"/>
</dbReference>
<feature type="domain" description="MmgE/PrpD N-terminal" evidence="8">
    <location>
        <begin position="18"/>
        <end position="267"/>
    </location>
</feature>
<dbReference type="Pfam" id="PF03972">
    <property type="entry name" value="MmgE_PrpD_N"/>
    <property type="match status" value="1"/>
</dbReference>
<dbReference type="PANTHER" id="PTHR16943:SF8">
    <property type="entry name" value="2-METHYLCITRATE DEHYDRATASE"/>
    <property type="match status" value="1"/>
</dbReference>
<evidence type="ECO:0000259" key="9">
    <source>
        <dbReference type="Pfam" id="PF19305"/>
    </source>
</evidence>
<dbReference type="Pfam" id="PF19305">
    <property type="entry name" value="MmgE_PrpD_C"/>
    <property type="match status" value="1"/>
</dbReference>
<dbReference type="InterPro" id="IPR045337">
    <property type="entry name" value="MmgE_PrpD_C"/>
</dbReference>
<evidence type="ECO:0000256" key="1">
    <source>
        <dbReference type="ARBA" id="ARBA00000096"/>
    </source>
</evidence>
<dbReference type="SUPFAM" id="SSF103378">
    <property type="entry name" value="2-methylcitrate dehydratase PrpD"/>
    <property type="match status" value="1"/>
</dbReference>
<dbReference type="NCBIfam" id="NF006943">
    <property type="entry name" value="PRK09425.1"/>
    <property type="match status" value="1"/>
</dbReference>
<proteinExistence type="inferred from homology"/>
<evidence type="ECO:0000256" key="5">
    <source>
        <dbReference type="ARBA" id="ARBA00017240"/>
    </source>
</evidence>
<dbReference type="GO" id="GO:0006099">
    <property type="term" value="P:tricarboxylic acid cycle"/>
    <property type="evidence" value="ECO:0007669"/>
    <property type="project" value="UniProtKB-KW"/>
</dbReference>
<name>A0A2Z4AEK2_9BACT</name>
<dbReference type="GO" id="GO:0047547">
    <property type="term" value="F:2-methylcitrate dehydratase activity"/>
    <property type="evidence" value="ECO:0007669"/>
    <property type="project" value="UniProtKB-EC"/>
</dbReference>
<feature type="domain" description="MmgE/PrpD C-terminal" evidence="9">
    <location>
        <begin position="286"/>
        <end position="458"/>
    </location>
</feature>
<evidence type="ECO:0000256" key="2">
    <source>
        <dbReference type="ARBA" id="ARBA00005026"/>
    </source>
</evidence>
<keyword evidence="7 10" id="KW-0456">Lyase</keyword>
<accession>A0A2Z4AEK2</accession>
<reference evidence="10 11" key="1">
    <citation type="submission" date="2018-06" db="EMBL/GenBank/DDBJ databases">
        <title>Draft Genome Sequence of a Novel Marine Bacterium Related to the Verrucomicrobia.</title>
        <authorList>
            <person name="Vosseberg J."/>
            <person name="Martijn J."/>
            <person name="Ettema T.J.G."/>
        </authorList>
    </citation>
    <scope>NUCLEOTIDE SEQUENCE [LARGE SCALE GENOMIC DNA]</scope>
    <source>
        <strain evidence="10">TARA_B100001123</strain>
    </source>
</reference>
<comment type="catalytic activity">
    <reaction evidence="1">
        <text>(2S,3S)-2-methylcitrate = 2-methyl-cis-aconitate + H2O</text>
        <dbReference type="Rhea" id="RHEA:17725"/>
        <dbReference type="ChEBI" id="CHEBI:15377"/>
        <dbReference type="ChEBI" id="CHEBI:57872"/>
        <dbReference type="ChEBI" id="CHEBI:58853"/>
        <dbReference type="EC" id="4.2.1.79"/>
    </reaction>
</comment>
<evidence type="ECO:0000256" key="4">
    <source>
        <dbReference type="ARBA" id="ARBA00013124"/>
    </source>
</evidence>
<evidence type="ECO:0000256" key="6">
    <source>
        <dbReference type="ARBA" id="ARBA00022532"/>
    </source>
</evidence>